<evidence type="ECO:0000313" key="2">
    <source>
        <dbReference type="Proteomes" id="UP000589818"/>
    </source>
</evidence>
<keyword evidence="2" id="KW-1185">Reference proteome</keyword>
<organism evidence="1 2">
    <name type="scientific">Pseudomonas umsongensis</name>
    <dbReference type="NCBI Taxonomy" id="198618"/>
    <lineage>
        <taxon>Bacteria</taxon>
        <taxon>Pseudomonadati</taxon>
        <taxon>Pseudomonadota</taxon>
        <taxon>Gammaproteobacteria</taxon>
        <taxon>Pseudomonadales</taxon>
        <taxon>Pseudomonadaceae</taxon>
        <taxon>Pseudomonas</taxon>
    </lineage>
</organism>
<gene>
    <name evidence="1" type="ORF">FHR69_000338</name>
</gene>
<comment type="caution">
    <text evidence="1">The sequence shown here is derived from an EMBL/GenBank/DDBJ whole genome shotgun (WGS) entry which is preliminary data.</text>
</comment>
<dbReference type="EMBL" id="JACHVR010000001">
    <property type="protein sequence ID" value="MBB2884472.1"/>
    <property type="molecule type" value="Genomic_DNA"/>
</dbReference>
<sequence length="249" mass="25864">MPAGIELPWSIEPAGQEPMLVELIKGAPGFAGWIQADADYATFAGGKVLSLGGPSAMAVMQSIAANQAALVDNAVPGGYSALAFTPAATTRYPLSTGVLDTTKPFSLLVLIKPALPGGSTQICLGRFTSSTVRAALSTPANAVAKMNFLYGAATIEFPIAFGQWNAVWIVWDGAKLKARSNGVRATDVTAAADTATSPFVIGGPASGVLFWEGQFSELIMFNVDMFSSDHQSGFEDVNAYMANVYGLAA</sequence>
<accession>A0ACC5M6Z7</accession>
<reference evidence="1" key="1">
    <citation type="submission" date="2020-08" db="EMBL/GenBank/DDBJ databases">
        <title>Plant associated metagenomes--Microbial community diversity and host control of community assembly across model and emerging plant ecological genomics systems.</title>
        <authorList>
            <person name="Dangl J."/>
        </authorList>
    </citation>
    <scope>NUCLEOTIDE SEQUENCE</scope>
    <source>
        <strain evidence="1">KD5</strain>
    </source>
</reference>
<evidence type="ECO:0000313" key="1">
    <source>
        <dbReference type="EMBL" id="MBB2884472.1"/>
    </source>
</evidence>
<protein>
    <submittedName>
        <fullName evidence="1">Uncharacterized protein</fullName>
    </submittedName>
</protein>
<dbReference type="Proteomes" id="UP000589818">
    <property type="component" value="Unassembled WGS sequence"/>
</dbReference>
<proteinExistence type="predicted"/>
<name>A0ACC5M6Z7_9PSED</name>